<dbReference type="EMBL" id="CADEAL010000117">
    <property type="protein sequence ID" value="CAB1414684.1"/>
    <property type="molecule type" value="Genomic_DNA"/>
</dbReference>
<accession>A0A9N7TM77</accession>
<dbReference type="AlphaFoldDB" id="A0A9N7TM77"/>
<proteinExistence type="predicted"/>
<protein>
    <submittedName>
        <fullName evidence="1">Uncharacterized protein</fullName>
    </submittedName>
</protein>
<organism evidence="1 2">
    <name type="scientific">Pleuronectes platessa</name>
    <name type="common">European plaice</name>
    <dbReference type="NCBI Taxonomy" id="8262"/>
    <lineage>
        <taxon>Eukaryota</taxon>
        <taxon>Metazoa</taxon>
        <taxon>Chordata</taxon>
        <taxon>Craniata</taxon>
        <taxon>Vertebrata</taxon>
        <taxon>Euteleostomi</taxon>
        <taxon>Actinopterygii</taxon>
        <taxon>Neopterygii</taxon>
        <taxon>Teleostei</taxon>
        <taxon>Neoteleostei</taxon>
        <taxon>Acanthomorphata</taxon>
        <taxon>Carangaria</taxon>
        <taxon>Pleuronectiformes</taxon>
        <taxon>Pleuronectoidei</taxon>
        <taxon>Pleuronectidae</taxon>
        <taxon>Pleuronectes</taxon>
    </lineage>
</organism>
<evidence type="ECO:0000313" key="2">
    <source>
        <dbReference type="Proteomes" id="UP001153269"/>
    </source>
</evidence>
<evidence type="ECO:0000313" key="1">
    <source>
        <dbReference type="EMBL" id="CAB1414684.1"/>
    </source>
</evidence>
<gene>
    <name evidence="1" type="ORF">PLEPLA_LOCUS2393</name>
</gene>
<dbReference type="Proteomes" id="UP001153269">
    <property type="component" value="Unassembled WGS sequence"/>
</dbReference>
<name>A0A9N7TM77_PLEPL</name>
<sequence>MTGKAAVVLSSENIMAEGNRCAVPQDGHRSSVPVWKQLEKDSSLFTSVPVCLPVLQHWGRKTNVHSGIVSCCRGALSKPAESQRQELGPDFSAVEEPGGPGDTQIFESGADGSLNAPCQTPSLGFLLSSPALNQRSCWTLSKSTSIRGDRLASAQLCALLNALDHLRRSHTPAHSRVLEKREAPLISVFTSCDERAPVRDFPLRAAPPPPCRQRVTALAGCQRCRGDTGCTTGILNSSTKYPLLSVTGINSGVNS</sequence>
<comment type="caution">
    <text evidence="1">The sequence shown here is derived from an EMBL/GenBank/DDBJ whole genome shotgun (WGS) entry which is preliminary data.</text>
</comment>
<reference evidence="1" key="1">
    <citation type="submission" date="2020-03" db="EMBL/GenBank/DDBJ databases">
        <authorList>
            <person name="Weist P."/>
        </authorList>
    </citation>
    <scope>NUCLEOTIDE SEQUENCE</scope>
</reference>
<keyword evidence="2" id="KW-1185">Reference proteome</keyword>